<keyword evidence="2" id="KW-0238">DNA-binding</keyword>
<evidence type="ECO:0000259" key="1">
    <source>
        <dbReference type="PROSITE" id="PS50995"/>
    </source>
</evidence>
<dbReference type="GO" id="GO:0003700">
    <property type="term" value="F:DNA-binding transcription factor activity"/>
    <property type="evidence" value="ECO:0007669"/>
    <property type="project" value="InterPro"/>
</dbReference>
<dbReference type="RefSeq" id="WP_209705068.1">
    <property type="nucleotide sequence ID" value="NZ_JAFIDA010000001.1"/>
</dbReference>
<evidence type="ECO:0000313" key="2">
    <source>
        <dbReference type="EMBL" id="MBP1326108.1"/>
    </source>
</evidence>
<sequence length="172" mass="18980">MPEPTDFTAARTEQVLEIISEFSDAFALARTRWARLAEETHPDLRGAGIMVLQVVVRKGPVTVTGLSQLLDMDKAMVSRQVSKLRTLGFINTESAPEDGRVTLLTATEQALTTIEGLRARAAEDYHRRFAEWDDEALEQLRAGLHRYNAFTPERTSGPAVRCAKEHGGGATT</sequence>
<dbReference type="SMART" id="SM00347">
    <property type="entry name" value="HTH_MARR"/>
    <property type="match status" value="1"/>
</dbReference>
<organism evidence="2 3">
    <name type="scientific">Leucobacter exalbidus</name>
    <dbReference type="NCBI Taxonomy" id="662960"/>
    <lineage>
        <taxon>Bacteria</taxon>
        <taxon>Bacillati</taxon>
        <taxon>Actinomycetota</taxon>
        <taxon>Actinomycetes</taxon>
        <taxon>Micrococcales</taxon>
        <taxon>Microbacteriaceae</taxon>
        <taxon>Leucobacter</taxon>
    </lineage>
</organism>
<dbReference type="Gene3D" id="1.10.10.10">
    <property type="entry name" value="Winged helix-like DNA-binding domain superfamily/Winged helix DNA-binding domain"/>
    <property type="match status" value="1"/>
</dbReference>
<evidence type="ECO:0000313" key="3">
    <source>
        <dbReference type="Proteomes" id="UP000675163"/>
    </source>
</evidence>
<feature type="domain" description="HTH marR-type" evidence="1">
    <location>
        <begin position="12"/>
        <end position="149"/>
    </location>
</feature>
<dbReference type="AlphaFoldDB" id="A0A940PMX5"/>
<dbReference type="SUPFAM" id="SSF46785">
    <property type="entry name" value="Winged helix' DNA-binding domain"/>
    <property type="match status" value="1"/>
</dbReference>
<gene>
    <name evidence="2" type="ORF">JOF28_001340</name>
</gene>
<dbReference type="PANTHER" id="PTHR33164:SF57">
    <property type="entry name" value="MARR-FAMILY TRANSCRIPTIONAL REGULATOR"/>
    <property type="match status" value="1"/>
</dbReference>
<dbReference type="PROSITE" id="PS50995">
    <property type="entry name" value="HTH_MARR_2"/>
    <property type="match status" value="1"/>
</dbReference>
<name>A0A940PMX5_9MICO</name>
<dbReference type="GO" id="GO:0006950">
    <property type="term" value="P:response to stress"/>
    <property type="evidence" value="ECO:0007669"/>
    <property type="project" value="TreeGrafter"/>
</dbReference>
<keyword evidence="3" id="KW-1185">Reference proteome</keyword>
<dbReference type="EMBL" id="JAFIDA010000001">
    <property type="protein sequence ID" value="MBP1326108.1"/>
    <property type="molecule type" value="Genomic_DNA"/>
</dbReference>
<dbReference type="GO" id="GO:0003677">
    <property type="term" value="F:DNA binding"/>
    <property type="evidence" value="ECO:0007669"/>
    <property type="project" value="UniProtKB-KW"/>
</dbReference>
<accession>A0A940PMX5</accession>
<dbReference type="InterPro" id="IPR036390">
    <property type="entry name" value="WH_DNA-bd_sf"/>
</dbReference>
<dbReference type="InterPro" id="IPR036388">
    <property type="entry name" value="WH-like_DNA-bd_sf"/>
</dbReference>
<dbReference type="PANTHER" id="PTHR33164">
    <property type="entry name" value="TRANSCRIPTIONAL REGULATOR, MARR FAMILY"/>
    <property type="match status" value="1"/>
</dbReference>
<proteinExistence type="predicted"/>
<dbReference type="Pfam" id="PF12802">
    <property type="entry name" value="MarR_2"/>
    <property type="match status" value="1"/>
</dbReference>
<dbReference type="InterPro" id="IPR039422">
    <property type="entry name" value="MarR/SlyA-like"/>
</dbReference>
<dbReference type="InterPro" id="IPR000835">
    <property type="entry name" value="HTH_MarR-typ"/>
</dbReference>
<dbReference type="Proteomes" id="UP000675163">
    <property type="component" value="Unassembled WGS sequence"/>
</dbReference>
<comment type="caution">
    <text evidence="2">The sequence shown here is derived from an EMBL/GenBank/DDBJ whole genome shotgun (WGS) entry which is preliminary data.</text>
</comment>
<reference evidence="2" key="1">
    <citation type="submission" date="2021-02" db="EMBL/GenBank/DDBJ databases">
        <title>Sequencing the genomes of 1000 actinobacteria strains.</title>
        <authorList>
            <person name="Klenk H.-P."/>
        </authorList>
    </citation>
    <scope>NUCLEOTIDE SEQUENCE</scope>
    <source>
        <strain evidence="2">DSM 22850</strain>
    </source>
</reference>
<protein>
    <submittedName>
        <fullName evidence="2">DNA-binding MarR family transcriptional regulator</fullName>
    </submittedName>
</protein>